<dbReference type="Pfam" id="PF03745">
    <property type="entry name" value="DUF309"/>
    <property type="match status" value="1"/>
</dbReference>
<reference evidence="1 2" key="1">
    <citation type="submission" date="2017-07" db="EMBL/GenBank/DDBJ databases">
        <title>Leptospira spp. isolated from tropical soils.</title>
        <authorList>
            <person name="Thibeaux R."/>
            <person name="Iraola G."/>
            <person name="Ferres I."/>
            <person name="Bierque E."/>
            <person name="Girault D."/>
            <person name="Soupe-Gilbert M.-E."/>
            <person name="Picardeau M."/>
            <person name="Goarant C."/>
        </authorList>
    </citation>
    <scope>NUCLEOTIDE SEQUENCE [LARGE SCALE GENOMIC DNA]</scope>
    <source>
        <strain evidence="1 2">FH2-C-A2</strain>
    </source>
</reference>
<dbReference type="PANTHER" id="PTHR34796">
    <property type="entry name" value="EXPRESSED PROTEIN"/>
    <property type="match status" value="1"/>
</dbReference>
<name>A0A2M9Z8U2_9LEPT</name>
<protein>
    <recommendedName>
        <fullName evidence="3">DUF309 domain-containing protein</fullName>
    </recommendedName>
</protein>
<gene>
    <name evidence="1" type="ORF">CH371_16805</name>
</gene>
<proteinExistence type="predicted"/>
<evidence type="ECO:0008006" key="3">
    <source>
        <dbReference type="Google" id="ProtNLM"/>
    </source>
</evidence>
<dbReference type="EMBL" id="NPDT01000008">
    <property type="protein sequence ID" value="PJZ64777.1"/>
    <property type="molecule type" value="Genomic_DNA"/>
</dbReference>
<sequence>MEFDPEIIAILDRIRGNPSADETFDYAWQEGRNLYGSGRYFELHEVFEFQWKKEVGARRLLFHGWIQLAISLNKIFVKPNPRGARMQAEKAREKFLSLGETKALSPYGTGRNREILEFLEELLRHFEGENGWDHERIRKISPPEIDADGKEWFSISAFYGE</sequence>
<dbReference type="Proteomes" id="UP000231912">
    <property type="component" value="Unassembled WGS sequence"/>
</dbReference>
<evidence type="ECO:0000313" key="1">
    <source>
        <dbReference type="EMBL" id="PJZ64777.1"/>
    </source>
</evidence>
<dbReference type="SUPFAM" id="SSF140663">
    <property type="entry name" value="TTHA0068-like"/>
    <property type="match status" value="1"/>
</dbReference>
<accession>A0A2M9Z8U2</accession>
<dbReference type="RefSeq" id="WP_100759913.1">
    <property type="nucleotide sequence ID" value="NZ_NPDT01000008.1"/>
</dbReference>
<evidence type="ECO:0000313" key="2">
    <source>
        <dbReference type="Proteomes" id="UP000231912"/>
    </source>
</evidence>
<dbReference type="InterPro" id="IPR005500">
    <property type="entry name" value="DUF309"/>
</dbReference>
<dbReference type="AlphaFoldDB" id="A0A2M9Z8U2"/>
<dbReference type="Gene3D" id="1.10.3450.10">
    <property type="entry name" value="TTHA0068-like"/>
    <property type="match status" value="1"/>
</dbReference>
<organism evidence="1 2">
    <name type="scientific">Leptospira wolffii</name>
    <dbReference type="NCBI Taxonomy" id="409998"/>
    <lineage>
        <taxon>Bacteria</taxon>
        <taxon>Pseudomonadati</taxon>
        <taxon>Spirochaetota</taxon>
        <taxon>Spirochaetia</taxon>
        <taxon>Leptospirales</taxon>
        <taxon>Leptospiraceae</taxon>
        <taxon>Leptospira</taxon>
    </lineage>
</organism>
<dbReference type="InterPro" id="IPR023203">
    <property type="entry name" value="TTHA0068_sf"/>
</dbReference>
<dbReference type="PANTHER" id="PTHR34796:SF1">
    <property type="entry name" value="EXPRESSED PROTEIN"/>
    <property type="match status" value="1"/>
</dbReference>
<comment type="caution">
    <text evidence="1">The sequence shown here is derived from an EMBL/GenBank/DDBJ whole genome shotgun (WGS) entry which is preliminary data.</text>
</comment>